<dbReference type="GO" id="GO:0070063">
    <property type="term" value="F:RNA polymerase binding"/>
    <property type="evidence" value="ECO:0007669"/>
    <property type="project" value="InterPro"/>
</dbReference>
<dbReference type="SUPFAM" id="SSF46557">
    <property type="entry name" value="GreA transcript cleavage protein, N-terminal domain"/>
    <property type="match status" value="1"/>
</dbReference>
<dbReference type="PANTHER" id="PTHR30437">
    <property type="entry name" value="TRANSCRIPTION ELONGATION FACTOR GREA"/>
    <property type="match status" value="1"/>
</dbReference>
<evidence type="ECO:0000256" key="2">
    <source>
        <dbReference type="ARBA" id="ARBA00013729"/>
    </source>
</evidence>
<evidence type="ECO:0000259" key="8">
    <source>
        <dbReference type="Pfam" id="PF03449"/>
    </source>
</evidence>
<keyword evidence="3" id="KW-0805">Transcription regulation</keyword>
<dbReference type="FunFam" id="1.10.287.180:FF:000001">
    <property type="entry name" value="Transcription elongation factor GreA"/>
    <property type="match status" value="1"/>
</dbReference>
<evidence type="ECO:0000256" key="1">
    <source>
        <dbReference type="ARBA" id="ARBA00008213"/>
    </source>
</evidence>
<gene>
    <name evidence="9" type="ORF">E6K71_10095</name>
</gene>
<dbReference type="GO" id="GO:0006354">
    <property type="term" value="P:DNA-templated transcription elongation"/>
    <property type="evidence" value="ECO:0007669"/>
    <property type="project" value="TreeGrafter"/>
</dbReference>
<comment type="similarity">
    <text evidence="1">Belongs to the GreA/GreB family.</text>
</comment>
<evidence type="ECO:0000256" key="4">
    <source>
        <dbReference type="ARBA" id="ARBA00023125"/>
    </source>
</evidence>
<proteinExistence type="inferred from homology"/>
<keyword evidence="5" id="KW-0804">Transcription</keyword>
<dbReference type="Gene3D" id="3.10.50.30">
    <property type="entry name" value="Transcription elongation factor, GreA/GreB, C-terminal domain"/>
    <property type="match status" value="1"/>
</dbReference>
<dbReference type="InterPro" id="IPR022691">
    <property type="entry name" value="Tscrpt_elong_fac_GreA/B_N"/>
</dbReference>
<dbReference type="GO" id="GO:0003677">
    <property type="term" value="F:DNA binding"/>
    <property type="evidence" value="ECO:0007669"/>
    <property type="project" value="UniProtKB-KW"/>
</dbReference>
<dbReference type="Pfam" id="PF03449">
    <property type="entry name" value="GreA_GreB_N"/>
    <property type="match status" value="1"/>
</dbReference>
<reference evidence="9 10" key="1">
    <citation type="journal article" date="2019" name="Nat. Microbiol.">
        <title>Mediterranean grassland soil C-N compound turnover is dependent on rainfall and depth, and is mediated by genomically divergent microorganisms.</title>
        <authorList>
            <person name="Diamond S."/>
            <person name="Andeer P.F."/>
            <person name="Li Z."/>
            <person name="Crits-Christoph A."/>
            <person name="Burstein D."/>
            <person name="Anantharaman K."/>
            <person name="Lane K.R."/>
            <person name="Thomas B.C."/>
            <person name="Pan C."/>
            <person name="Northen T.R."/>
            <person name="Banfield J.F."/>
        </authorList>
    </citation>
    <scope>NUCLEOTIDE SEQUENCE [LARGE SCALE GENOMIC DNA]</scope>
    <source>
        <strain evidence="9">WS_1</strain>
    </source>
</reference>
<evidence type="ECO:0000256" key="6">
    <source>
        <dbReference type="ARBA" id="ARBA00030776"/>
    </source>
</evidence>
<dbReference type="GO" id="GO:0032784">
    <property type="term" value="P:regulation of DNA-templated transcription elongation"/>
    <property type="evidence" value="ECO:0007669"/>
    <property type="project" value="InterPro"/>
</dbReference>
<dbReference type="PANTHER" id="PTHR30437:SF4">
    <property type="entry name" value="TRANSCRIPTION ELONGATION FACTOR GREA"/>
    <property type="match status" value="1"/>
</dbReference>
<evidence type="ECO:0000256" key="3">
    <source>
        <dbReference type="ARBA" id="ARBA00023015"/>
    </source>
</evidence>
<dbReference type="AlphaFoldDB" id="A0A538S7K2"/>
<keyword evidence="4" id="KW-0238">DNA-binding</keyword>
<evidence type="ECO:0000313" key="9">
    <source>
        <dbReference type="EMBL" id="TMQ47373.1"/>
    </source>
</evidence>
<name>A0A538S7K2_UNCEI</name>
<dbReference type="InterPro" id="IPR036953">
    <property type="entry name" value="GreA/GreB_C_sf"/>
</dbReference>
<evidence type="ECO:0000259" key="7">
    <source>
        <dbReference type="Pfam" id="PF01272"/>
    </source>
</evidence>
<dbReference type="Gene3D" id="1.10.287.180">
    <property type="entry name" value="Transcription elongation factor, GreA/GreB, N-terminal domain"/>
    <property type="match status" value="1"/>
</dbReference>
<accession>A0A538S7K2</accession>
<dbReference type="InterPro" id="IPR036805">
    <property type="entry name" value="Tscrpt_elong_fac_GreA/B_N_sf"/>
</dbReference>
<organism evidence="9 10">
    <name type="scientific">Eiseniibacteriota bacterium</name>
    <dbReference type="NCBI Taxonomy" id="2212470"/>
    <lineage>
        <taxon>Bacteria</taxon>
        <taxon>Candidatus Eiseniibacteriota</taxon>
    </lineage>
</organism>
<evidence type="ECO:0000313" key="10">
    <source>
        <dbReference type="Proteomes" id="UP000316292"/>
    </source>
</evidence>
<dbReference type="InterPro" id="IPR001437">
    <property type="entry name" value="Tscrpt_elong_fac_GreA/B_C"/>
</dbReference>
<protein>
    <recommendedName>
        <fullName evidence="2">Transcription elongation factor GreA</fullName>
    </recommendedName>
    <alternativeName>
        <fullName evidence="6">Transcript cleavage factor GreA</fullName>
    </alternativeName>
</protein>
<dbReference type="Pfam" id="PF01272">
    <property type="entry name" value="GreA_GreB"/>
    <property type="match status" value="1"/>
</dbReference>
<dbReference type="SUPFAM" id="SSF54534">
    <property type="entry name" value="FKBP-like"/>
    <property type="match status" value="1"/>
</dbReference>
<sequence>MDADFRHYLRTAQGEEPAIGLGEARWAETEALARRLIDATQAEPALRALKQEPQAKKRWDLLLLSGLLQGALGERAASLEALEIVGDKLAAAKDREGVRALLPRFLTPEPVSAAVRFLHHLARTAPEDAERIENLRAALDIRPNDPQLLMELSQILERTGEADEARDLRLEALELWLKLDNAAAVGDELLRVVEEDLPREPARAAAILLHYAGAVPWEESEPILDLALPELERSGGGIGSWRDLDAIFGRAPQSPAARKLLASLLRISIAGEPDPDAIVSGSGIQDPAASIASVRARLPKILSLPPGADVAHATWGLGKVASNDGDNVSLEFPGRAGHKMSLAMASRSLDRLPPDGLRVLSTREPERLRGLLEAHDSQVVVSALRDLGGTATLAQMKPRIDAVLPEGTWSAWWKEAKELLKDEPRLDLSEAYRQVFKIGSEAERRETTLPELGPRTGEAGLGLIRKFLREHPDEEARLAAHAAKLTARWAEDSRLDPGVRAQALCYALSWKALTPEGARDVLDSLVAEGLSPGDLTLSQQQDALLDLAEGSREEELFLWRALESRLPRLRDRGRARLRALLGSGLGRAVQERLQHAAEAPALATRLLEHYAAHPADEGAPSPPTLLLTTLRLLEKDGAGEPGVAERLLDLLGPEGALRRLIEEEALDEETSESLERTILHWRGSERRLQPVLEFLRGSGHTQMAEAHEARRSATAQTLLEGKSVEDLETRHTIMSRTTYEKLEAEFKKLKLDLKTVIPAAIEKARQLGDLRENAEYEAAKQRQANAAARAQELMNLLDRTRLLETIEVDPSRVGVGTEVSLEPLDPAGASITYWILGEGDHALGPGILSYRAPILKPLLGKPEGTQVMLELPEGERPYRIASIRKRLPEETA</sequence>
<comment type="caution">
    <text evidence="9">The sequence shown here is derived from an EMBL/GenBank/DDBJ whole genome shotgun (WGS) entry which is preliminary data.</text>
</comment>
<dbReference type="EMBL" id="VBOR01000113">
    <property type="protein sequence ID" value="TMQ47373.1"/>
    <property type="molecule type" value="Genomic_DNA"/>
</dbReference>
<feature type="domain" description="Transcription elongation factor GreA/GreB N-terminal" evidence="8">
    <location>
        <begin position="733"/>
        <end position="800"/>
    </location>
</feature>
<evidence type="ECO:0000256" key="5">
    <source>
        <dbReference type="ARBA" id="ARBA00023163"/>
    </source>
</evidence>
<dbReference type="Proteomes" id="UP000316292">
    <property type="component" value="Unassembled WGS sequence"/>
</dbReference>
<dbReference type="InterPro" id="IPR023459">
    <property type="entry name" value="Tscrpt_elong_fac_GreA/B_fam"/>
</dbReference>
<feature type="domain" description="Transcription elongation factor GreA/GreB C-terminal" evidence="7">
    <location>
        <begin position="811"/>
        <end position="884"/>
    </location>
</feature>